<keyword evidence="4" id="KW-0067">ATP-binding</keyword>
<dbReference type="SMART" id="SM00046">
    <property type="entry name" value="DAGKc"/>
    <property type="match status" value="1"/>
</dbReference>
<name>A0A517T754_9PLAN</name>
<dbReference type="KEGG" id="chya:V22_14360"/>
<dbReference type="GO" id="GO:0008654">
    <property type="term" value="P:phospholipid biosynthetic process"/>
    <property type="evidence" value="ECO:0007669"/>
    <property type="project" value="InterPro"/>
</dbReference>
<keyword evidence="1 6" id="KW-0808">Transferase</keyword>
<evidence type="ECO:0000259" key="5">
    <source>
        <dbReference type="PROSITE" id="PS50146"/>
    </source>
</evidence>
<dbReference type="Gene3D" id="2.60.200.40">
    <property type="match status" value="1"/>
</dbReference>
<feature type="domain" description="DAGKc" evidence="5">
    <location>
        <begin position="19"/>
        <end position="146"/>
    </location>
</feature>
<dbReference type="SUPFAM" id="SSF111331">
    <property type="entry name" value="NAD kinase/diacylglycerol kinase-like"/>
    <property type="match status" value="1"/>
</dbReference>
<dbReference type="InterPro" id="IPR050187">
    <property type="entry name" value="Lipid_Phosphate_FormReg"/>
</dbReference>
<dbReference type="GO" id="GO:0005524">
    <property type="term" value="F:ATP binding"/>
    <property type="evidence" value="ECO:0007669"/>
    <property type="project" value="UniProtKB-KW"/>
</dbReference>
<evidence type="ECO:0000313" key="7">
    <source>
        <dbReference type="Proteomes" id="UP000319976"/>
    </source>
</evidence>
<organism evidence="6 7">
    <name type="scientific">Calycomorphotria hydatis</name>
    <dbReference type="NCBI Taxonomy" id="2528027"/>
    <lineage>
        <taxon>Bacteria</taxon>
        <taxon>Pseudomonadati</taxon>
        <taxon>Planctomycetota</taxon>
        <taxon>Planctomycetia</taxon>
        <taxon>Planctomycetales</taxon>
        <taxon>Planctomycetaceae</taxon>
        <taxon>Calycomorphotria</taxon>
    </lineage>
</organism>
<dbReference type="Pfam" id="PF19279">
    <property type="entry name" value="YegS_C"/>
    <property type="match status" value="1"/>
</dbReference>
<dbReference type="Pfam" id="PF00781">
    <property type="entry name" value="DAGK_cat"/>
    <property type="match status" value="1"/>
</dbReference>
<dbReference type="GO" id="GO:0004143">
    <property type="term" value="F:ATP-dependent diacylglycerol kinase activity"/>
    <property type="evidence" value="ECO:0007669"/>
    <property type="project" value="UniProtKB-EC"/>
</dbReference>
<dbReference type="AlphaFoldDB" id="A0A517T754"/>
<dbReference type="NCBIfam" id="TIGR00147">
    <property type="entry name" value="YegS/Rv2252/BmrU family lipid kinase"/>
    <property type="match status" value="1"/>
</dbReference>
<dbReference type="InterPro" id="IPR001206">
    <property type="entry name" value="Diacylglycerol_kinase_cat_dom"/>
</dbReference>
<dbReference type="EC" id="2.7.1.107" evidence="6"/>
<keyword evidence="3 6" id="KW-0418">Kinase</keyword>
<dbReference type="InterPro" id="IPR045540">
    <property type="entry name" value="YegS/DAGK_C"/>
</dbReference>
<dbReference type="EMBL" id="CP036316">
    <property type="protein sequence ID" value="QDT64205.1"/>
    <property type="molecule type" value="Genomic_DNA"/>
</dbReference>
<dbReference type="PANTHER" id="PTHR12358:SF54">
    <property type="entry name" value="SPHINGOSINE KINASE RELATED PROTEIN"/>
    <property type="match status" value="1"/>
</dbReference>
<evidence type="ECO:0000256" key="4">
    <source>
        <dbReference type="ARBA" id="ARBA00022840"/>
    </source>
</evidence>
<sequence>MCVHVAQHYKFRTEPSYNEFTAMQTIILNPNAGSMTEERRQLIEERFPDANILESEEKGHTEHLAAEAVRDGAESIIVGGGDGTIGEGINGIAPNFEGITFGILPLGTGNDFARGLKIPLDLASAIDKIEAGNTIPIDLIQLQVDGAPKRYIPNISLGGFDEEATCKLAAHYKNWGPLGYIAVVADGILSTTRYHVELVLPCDTVLSAEVSAIMIANAPYMSGGINIMPGANPADGQFDVILIKAVEATELAMLAPSVAAGTHYETEWVEHIKTTSLTLHSDPAMTFHADGHYQSNTEFSFQIEPSVLNVFASA</sequence>
<evidence type="ECO:0000256" key="2">
    <source>
        <dbReference type="ARBA" id="ARBA00022741"/>
    </source>
</evidence>
<keyword evidence="7" id="KW-1185">Reference proteome</keyword>
<dbReference type="Proteomes" id="UP000319976">
    <property type="component" value="Chromosome"/>
</dbReference>
<gene>
    <name evidence="6" type="primary">dagK</name>
    <name evidence="6" type="ORF">V22_14360</name>
</gene>
<keyword evidence="2" id="KW-0547">Nucleotide-binding</keyword>
<dbReference type="InterPro" id="IPR016064">
    <property type="entry name" value="NAD/diacylglycerol_kinase_sf"/>
</dbReference>
<protein>
    <submittedName>
        <fullName evidence="6">Diacylglycerol kinase</fullName>
        <ecNumber evidence="6">2.7.1.107</ecNumber>
    </submittedName>
</protein>
<dbReference type="Gene3D" id="3.40.50.10330">
    <property type="entry name" value="Probable inorganic polyphosphate/atp-NAD kinase, domain 1"/>
    <property type="match status" value="1"/>
</dbReference>
<evidence type="ECO:0000313" key="6">
    <source>
        <dbReference type="EMBL" id="QDT64205.1"/>
    </source>
</evidence>
<evidence type="ECO:0000256" key="3">
    <source>
        <dbReference type="ARBA" id="ARBA00022777"/>
    </source>
</evidence>
<accession>A0A517T754</accession>
<dbReference type="InterPro" id="IPR005218">
    <property type="entry name" value="Diacylglycerol/lipid_kinase"/>
</dbReference>
<proteinExistence type="predicted"/>
<dbReference type="InterPro" id="IPR017438">
    <property type="entry name" value="ATP-NAD_kinase_N"/>
</dbReference>
<reference evidence="6 7" key="1">
    <citation type="submission" date="2019-02" db="EMBL/GenBank/DDBJ databases">
        <title>Deep-cultivation of Planctomycetes and their phenomic and genomic characterization uncovers novel biology.</title>
        <authorList>
            <person name="Wiegand S."/>
            <person name="Jogler M."/>
            <person name="Boedeker C."/>
            <person name="Pinto D."/>
            <person name="Vollmers J."/>
            <person name="Rivas-Marin E."/>
            <person name="Kohn T."/>
            <person name="Peeters S.H."/>
            <person name="Heuer A."/>
            <person name="Rast P."/>
            <person name="Oberbeckmann S."/>
            <person name="Bunk B."/>
            <person name="Jeske O."/>
            <person name="Meyerdierks A."/>
            <person name="Storesund J.E."/>
            <person name="Kallscheuer N."/>
            <person name="Luecker S."/>
            <person name="Lage O.M."/>
            <person name="Pohl T."/>
            <person name="Merkel B.J."/>
            <person name="Hornburger P."/>
            <person name="Mueller R.-W."/>
            <person name="Bruemmer F."/>
            <person name="Labrenz M."/>
            <person name="Spormann A.M."/>
            <person name="Op den Camp H."/>
            <person name="Overmann J."/>
            <person name="Amann R."/>
            <person name="Jetten M.S.M."/>
            <person name="Mascher T."/>
            <person name="Medema M.H."/>
            <person name="Devos D.P."/>
            <person name="Kaster A.-K."/>
            <person name="Ovreas L."/>
            <person name="Rohde M."/>
            <person name="Galperin M.Y."/>
            <person name="Jogler C."/>
        </authorList>
    </citation>
    <scope>NUCLEOTIDE SEQUENCE [LARGE SCALE GENOMIC DNA]</scope>
    <source>
        <strain evidence="6 7">V22</strain>
    </source>
</reference>
<evidence type="ECO:0000256" key="1">
    <source>
        <dbReference type="ARBA" id="ARBA00022679"/>
    </source>
</evidence>
<dbReference type="PANTHER" id="PTHR12358">
    <property type="entry name" value="SPHINGOSINE KINASE"/>
    <property type="match status" value="1"/>
</dbReference>
<dbReference type="PROSITE" id="PS50146">
    <property type="entry name" value="DAGK"/>
    <property type="match status" value="1"/>
</dbReference>